<comment type="caution">
    <text evidence="3">The sequence shown here is derived from an EMBL/GenBank/DDBJ whole genome shotgun (WGS) entry which is preliminary data.</text>
</comment>
<dbReference type="InterPro" id="IPR002110">
    <property type="entry name" value="Ankyrin_rpt"/>
</dbReference>
<proteinExistence type="predicted"/>
<dbReference type="Gene3D" id="1.25.40.20">
    <property type="entry name" value="Ankyrin repeat-containing domain"/>
    <property type="match status" value="1"/>
</dbReference>
<reference evidence="3" key="1">
    <citation type="submission" date="2022-10" db="EMBL/GenBank/DDBJ databases">
        <title>Novel sulphate-reducing endosymbionts in the free-living metamonad Anaeramoeba.</title>
        <authorList>
            <person name="Jerlstrom-Hultqvist J."/>
            <person name="Cepicka I."/>
            <person name="Gallot-Lavallee L."/>
            <person name="Salas-Leiva D."/>
            <person name="Curtis B.A."/>
            <person name="Zahonova K."/>
            <person name="Pipaliya S."/>
            <person name="Dacks J."/>
            <person name="Roger A.J."/>
        </authorList>
    </citation>
    <scope>NUCLEOTIDE SEQUENCE</scope>
    <source>
        <strain evidence="3">BMAN</strain>
    </source>
</reference>
<dbReference type="Pfam" id="PF00651">
    <property type="entry name" value="BTB"/>
    <property type="match status" value="1"/>
</dbReference>
<dbReference type="InterPro" id="IPR000210">
    <property type="entry name" value="BTB/POZ_dom"/>
</dbReference>
<dbReference type="SMART" id="SM00248">
    <property type="entry name" value="ANK"/>
    <property type="match status" value="2"/>
</dbReference>
<name>A0A9Q0L5P1_ANAIG</name>
<dbReference type="PROSITE" id="PS50088">
    <property type="entry name" value="ANK_REPEAT"/>
    <property type="match status" value="1"/>
</dbReference>
<gene>
    <name evidence="3" type="ORF">M0811_03116</name>
</gene>
<sequence length="337" mass="39782">MSALHLACQNPNISLEIIQLLISNGIDINAKTDDNETALSIVINQNRKDLIQLLLMNDANFFDLSEKELTNQFIQLFYQIYSINQDMNQLLNSNNNDNEDNFSDLQIQSNDSSKFNIHKLILLTRFDNNELILQKFINICFQKPKEDVELILNFLYTGFIDFNNFIQKLNEKKENTISNNNNHNINFKQKKENKLIELFKEIGIDSKLIEIKKGRKGIIKDLSKLYKNETTKDFKIIISNEKEIKVHKLILIIRSELYKGMFLNVKDSSNQVHDYSEKSNETIQQFIYFLYHDKFEKETKEFSNEIQKEFSDLKDYFQLNQNSIIDLILSNYFPNQN</sequence>
<dbReference type="InterPro" id="IPR011333">
    <property type="entry name" value="SKP1/BTB/POZ_sf"/>
</dbReference>
<dbReference type="PANTHER" id="PTHR24413">
    <property type="entry name" value="SPECKLE-TYPE POZ PROTEIN"/>
    <property type="match status" value="1"/>
</dbReference>
<dbReference type="AlphaFoldDB" id="A0A9Q0L5P1"/>
<feature type="repeat" description="ANK" evidence="1">
    <location>
        <begin position="1"/>
        <end position="33"/>
    </location>
</feature>
<dbReference type="Gene3D" id="3.30.710.10">
    <property type="entry name" value="Potassium Channel Kv1.1, Chain A"/>
    <property type="match status" value="1"/>
</dbReference>
<evidence type="ECO:0000313" key="3">
    <source>
        <dbReference type="EMBL" id="KAJ5066772.1"/>
    </source>
</evidence>
<dbReference type="OrthoDB" id="194358at2759"/>
<dbReference type="SUPFAM" id="SSF54695">
    <property type="entry name" value="POZ domain"/>
    <property type="match status" value="1"/>
</dbReference>
<feature type="domain" description="BTB" evidence="2">
    <location>
        <begin position="232"/>
        <end position="299"/>
    </location>
</feature>
<dbReference type="SUPFAM" id="SSF48403">
    <property type="entry name" value="Ankyrin repeat"/>
    <property type="match status" value="1"/>
</dbReference>
<evidence type="ECO:0000256" key="1">
    <source>
        <dbReference type="PROSITE-ProRule" id="PRU00023"/>
    </source>
</evidence>
<dbReference type="EMBL" id="JAPDFW010000136">
    <property type="protein sequence ID" value="KAJ5066772.1"/>
    <property type="molecule type" value="Genomic_DNA"/>
</dbReference>
<organism evidence="3 4">
    <name type="scientific">Anaeramoeba ignava</name>
    <name type="common">Anaerobic marine amoeba</name>
    <dbReference type="NCBI Taxonomy" id="1746090"/>
    <lineage>
        <taxon>Eukaryota</taxon>
        <taxon>Metamonada</taxon>
        <taxon>Anaeramoebidae</taxon>
        <taxon>Anaeramoeba</taxon>
    </lineage>
</organism>
<keyword evidence="1" id="KW-0040">ANK repeat</keyword>
<accession>A0A9Q0L5P1</accession>
<dbReference type="PROSITE" id="PS50097">
    <property type="entry name" value="BTB"/>
    <property type="match status" value="2"/>
</dbReference>
<feature type="domain" description="BTB" evidence="2">
    <location>
        <begin position="103"/>
        <end position="164"/>
    </location>
</feature>
<dbReference type="PROSITE" id="PS50297">
    <property type="entry name" value="ANK_REP_REGION"/>
    <property type="match status" value="1"/>
</dbReference>
<keyword evidence="4" id="KW-1185">Reference proteome</keyword>
<protein>
    <recommendedName>
        <fullName evidence="2">BTB domain-containing protein</fullName>
    </recommendedName>
</protein>
<evidence type="ECO:0000259" key="2">
    <source>
        <dbReference type="PROSITE" id="PS50097"/>
    </source>
</evidence>
<dbReference type="Pfam" id="PF12796">
    <property type="entry name" value="Ank_2"/>
    <property type="match status" value="1"/>
</dbReference>
<dbReference type="InterPro" id="IPR036770">
    <property type="entry name" value="Ankyrin_rpt-contain_sf"/>
</dbReference>
<dbReference type="Proteomes" id="UP001149090">
    <property type="component" value="Unassembled WGS sequence"/>
</dbReference>
<evidence type="ECO:0000313" key="4">
    <source>
        <dbReference type="Proteomes" id="UP001149090"/>
    </source>
</evidence>